<evidence type="ECO:0000256" key="2">
    <source>
        <dbReference type="ARBA" id="ARBA00074555"/>
    </source>
</evidence>
<dbReference type="PANTHER" id="PTHR30137">
    <property type="entry name" value="LUCIFERASE-LIKE MONOOXYGENASE"/>
    <property type="match status" value="1"/>
</dbReference>
<reference evidence="4 5" key="1">
    <citation type="submission" date="2016-10" db="EMBL/GenBank/DDBJ databases">
        <title>Chromobacterium muskegensis sp. nov., an insecticidal bacterium isolated from Sphagnum bogs.</title>
        <authorList>
            <person name="Sparks M.E."/>
            <person name="Blackburn M.B."/>
            <person name="Gundersen-Rindal D.E."/>
            <person name="Mitchell A."/>
            <person name="Farrar R."/>
            <person name="Kuhar D."/>
        </authorList>
    </citation>
    <scope>NUCLEOTIDE SEQUENCE [LARGE SCALE GENOMIC DNA]</scope>
    <source>
        <strain evidence="4 5">21-1</strain>
    </source>
</reference>
<feature type="domain" description="Luciferase-like" evidence="3">
    <location>
        <begin position="20"/>
        <end position="307"/>
    </location>
</feature>
<dbReference type="InterPro" id="IPR050766">
    <property type="entry name" value="Bact_Lucif_Oxidored"/>
</dbReference>
<evidence type="ECO:0000259" key="3">
    <source>
        <dbReference type="Pfam" id="PF00296"/>
    </source>
</evidence>
<dbReference type="GeneID" id="68840567"/>
<dbReference type="NCBIfam" id="TIGR03558">
    <property type="entry name" value="oxido_grp_1"/>
    <property type="match status" value="1"/>
</dbReference>
<dbReference type="Pfam" id="PF00296">
    <property type="entry name" value="Bac_luciferase"/>
    <property type="match status" value="1"/>
</dbReference>
<organism evidence="4 5">
    <name type="scientific">Chromobacterium vaccinii</name>
    <dbReference type="NCBI Taxonomy" id="1108595"/>
    <lineage>
        <taxon>Bacteria</taxon>
        <taxon>Pseudomonadati</taxon>
        <taxon>Pseudomonadota</taxon>
        <taxon>Betaproteobacteria</taxon>
        <taxon>Neisseriales</taxon>
        <taxon>Chromobacteriaceae</taxon>
        <taxon>Chromobacterium</taxon>
    </lineage>
</organism>
<gene>
    <name evidence="4" type="ORF">BKX93_05010</name>
</gene>
<sequence length="344" mass="36940">MTPSASPRLSMLELAPIVAGGDAAQALRDSAALARHVERLGYTRFWVAEHHNMAGVASSATAVMIGHIAAHTQRMRVGSGGIMLPNHAPLVVAEQFGTLATLFPGRIDLGLGRAPGTDPLTARALRRDRLGPGDDFPQQVAELRGYLGPEQPGQAVRAIPGTGTNVPVWLLGSSLYGAQLAAQLGLPFAFAAHFAPAQLHEALQLYRHLFQPSAALSQPYAMACIPVLAADSDEKAQRLATTPYQKFLNLIRGDRRPLPPPVDSMDGLWSPREEFSVRSEWLGAAVFGGPETVRIGLQKLLDETGVDEIMLSVDCHDFSDRLRCCEIVAGILPQLKTRQATLAD</sequence>
<dbReference type="SUPFAM" id="SSF51679">
    <property type="entry name" value="Bacterial luciferase-like"/>
    <property type="match status" value="1"/>
</dbReference>
<evidence type="ECO:0000313" key="5">
    <source>
        <dbReference type="Proteomes" id="UP000178776"/>
    </source>
</evidence>
<dbReference type="InterPro" id="IPR036661">
    <property type="entry name" value="Luciferase-like_sf"/>
</dbReference>
<dbReference type="Proteomes" id="UP000178776">
    <property type="component" value="Chromosome"/>
</dbReference>
<dbReference type="GO" id="GO:0016705">
    <property type="term" value="F:oxidoreductase activity, acting on paired donors, with incorporation or reduction of molecular oxygen"/>
    <property type="evidence" value="ECO:0007669"/>
    <property type="project" value="InterPro"/>
</dbReference>
<proteinExistence type="predicted"/>
<dbReference type="KEGG" id="cvc:BKX93_05010"/>
<dbReference type="AlphaFoldDB" id="A0A1D9LDT2"/>
<accession>A0A1D9LDT2</accession>
<dbReference type="Gene3D" id="3.20.20.30">
    <property type="entry name" value="Luciferase-like domain"/>
    <property type="match status" value="1"/>
</dbReference>
<dbReference type="PANTHER" id="PTHR30137:SF6">
    <property type="entry name" value="LUCIFERASE-LIKE MONOOXYGENASE"/>
    <property type="match status" value="1"/>
</dbReference>
<dbReference type="GO" id="GO:0005829">
    <property type="term" value="C:cytosol"/>
    <property type="evidence" value="ECO:0007669"/>
    <property type="project" value="TreeGrafter"/>
</dbReference>
<evidence type="ECO:0000313" key="4">
    <source>
        <dbReference type="EMBL" id="AOZ49418.1"/>
    </source>
</evidence>
<comment type="similarity">
    <text evidence="1">To bacterial alkanal monooxygenase alpha and beta chains.</text>
</comment>
<evidence type="ECO:0000256" key="1">
    <source>
        <dbReference type="ARBA" id="ARBA00007789"/>
    </source>
</evidence>
<dbReference type="InterPro" id="IPR019949">
    <property type="entry name" value="CmoO-like"/>
</dbReference>
<protein>
    <recommendedName>
        <fullName evidence="2">Luciferase-like monooxygenase</fullName>
    </recommendedName>
</protein>
<dbReference type="EMBL" id="CP017707">
    <property type="protein sequence ID" value="AOZ49418.1"/>
    <property type="molecule type" value="Genomic_DNA"/>
</dbReference>
<dbReference type="FunFam" id="3.20.20.30:FF:000002">
    <property type="entry name" value="LLM class flavin-dependent oxidoreductase"/>
    <property type="match status" value="1"/>
</dbReference>
<name>A0A1D9LDT2_9NEIS</name>
<dbReference type="InterPro" id="IPR011251">
    <property type="entry name" value="Luciferase-like_dom"/>
</dbReference>
<dbReference type="STRING" id="1108595.BKX93_05010"/>
<dbReference type="RefSeq" id="WP_070978991.1">
    <property type="nucleotide sequence ID" value="NZ_CP017707.1"/>
</dbReference>